<evidence type="ECO:0000313" key="3">
    <source>
        <dbReference type="Proteomes" id="UP000095767"/>
    </source>
</evidence>
<accession>A0A1E5V0G3</accession>
<organism evidence="2 3">
    <name type="scientific">Dichanthelium oligosanthes</name>
    <dbReference type="NCBI Taxonomy" id="888268"/>
    <lineage>
        <taxon>Eukaryota</taxon>
        <taxon>Viridiplantae</taxon>
        <taxon>Streptophyta</taxon>
        <taxon>Embryophyta</taxon>
        <taxon>Tracheophyta</taxon>
        <taxon>Spermatophyta</taxon>
        <taxon>Magnoliopsida</taxon>
        <taxon>Liliopsida</taxon>
        <taxon>Poales</taxon>
        <taxon>Poaceae</taxon>
        <taxon>PACMAD clade</taxon>
        <taxon>Panicoideae</taxon>
        <taxon>Panicodae</taxon>
        <taxon>Paniceae</taxon>
        <taxon>Dichantheliinae</taxon>
        <taxon>Dichanthelium</taxon>
    </lineage>
</organism>
<evidence type="ECO:0000259" key="1">
    <source>
        <dbReference type="Pfam" id="PF23559"/>
    </source>
</evidence>
<dbReference type="InterPro" id="IPR058922">
    <property type="entry name" value="WHD_DRP"/>
</dbReference>
<dbReference type="Proteomes" id="UP000095767">
    <property type="component" value="Unassembled WGS sequence"/>
</dbReference>
<dbReference type="Pfam" id="PF23559">
    <property type="entry name" value="WHD_DRP"/>
    <property type="match status" value="1"/>
</dbReference>
<keyword evidence="3" id="KW-1185">Reference proteome</keyword>
<dbReference type="EMBL" id="LWDX02055989">
    <property type="protein sequence ID" value="OEL18652.1"/>
    <property type="molecule type" value="Genomic_DNA"/>
</dbReference>
<proteinExistence type="predicted"/>
<dbReference type="AlphaFoldDB" id="A0A1E5V0G3"/>
<dbReference type="STRING" id="888268.A0A1E5V0G3"/>
<reference evidence="2 3" key="1">
    <citation type="submission" date="2016-09" db="EMBL/GenBank/DDBJ databases">
        <title>The draft genome of Dichanthelium oligosanthes: A C3 panicoid grass species.</title>
        <authorList>
            <person name="Studer A.J."/>
            <person name="Schnable J.C."/>
            <person name="Brutnell T.P."/>
        </authorList>
    </citation>
    <scope>NUCLEOTIDE SEQUENCE [LARGE SCALE GENOMIC DNA]</scope>
    <source>
        <strain evidence="3">cv. Kellogg 1175</strain>
        <tissue evidence="2">Leaf</tissue>
    </source>
</reference>
<evidence type="ECO:0000313" key="2">
    <source>
        <dbReference type="EMBL" id="OEL18652.1"/>
    </source>
</evidence>
<feature type="domain" description="Disease resistance protein winged helix" evidence="1">
    <location>
        <begin position="1"/>
        <end position="74"/>
    </location>
</feature>
<sequence length="209" mass="23481">MDKESLIQIWAGLGYLRKDVGMSVEEKGEMVFADLVSRCFLQVVRTTEVDFIYGGDQVYQPVKCIMHDLVHDLAKFLNDECFGGEELVQLQDGVSTRFACQVMISEHASLSQFQEIGGVLDSMELEIVLQNDQMSLRTKIEGEQLLQQVTVDRSAAAAATNVELNPFLQMDTECFFLAADANVELNPFLHMDTKCFFLAADVVNSPYQF</sequence>
<comment type="caution">
    <text evidence="2">The sequence shown here is derived from an EMBL/GenBank/DDBJ whole genome shotgun (WGS) entry which is preliminary data.</text>
</comment>
<name>A0A1E5V0G3_9POAL</name>
<gene>
    <name evidence="2" type="ORF">BAE44_0020329</name>
</gene>
<protein>
    <recommendedName>
        <fullName evidence="1">Disease resistance protein winged helix domain-containing protein</fullName>
    </recommendedName>
</protein>